<comment type="caution">
    <text evidence="2">The sequence shown here is derived from an EMBL/GenBank/DDBJ whole genome shotgun (WGS) entry which is preliminary data.</text>
</comment>
<keyword evidence="3" id="KW-1185">Reference proteome</keyword>
<dbReference type="EMBL" id="AGNL01047631">
    <property type="protein sequence ID" value="EJK46627.1"/>
    <property type="molecule type" value="Genomic_DNA"/>
</dbReference>
<name>K0RIW7_THAOC</name>
<reference evidence="2 3" key="1">
    <citation type="journal article" date="2012" name="Genome Biol.">
        <title>Genome and low-iron response of an oceanic diatom adapted to chronic iron limitation.</title>
        <authorList>
            <person name="Lommer M."/>
            <person name="Specht M."/>
            <person name="Roy A.S."/>
            <person name="Kraemer L."/>
            <person name="Andreson R."/>
            <person name="Gutowska M.A."/>
            <person name="Wolf J."/>
            <person name="Bergner S.V."/>
            <person name="Schilhabel M.B."/>
            <person name="Klostermeier U.C."/>
            <person name="Beiko R.G."/>
            <person name="Rosenstiel P."/>
            <person name="Hippler M."/>
            <person name="Laroche J."/>
        </authorList>
    </citation>
    <scope>NUCLEOTIDE SEQUENCE [LARGE SCALE GENOMIC DNA]</scope>
    <source>
        <strain evidence="2 3">CCMP1005</strain>
    </source>
</reference>
<feature type="compositionally biased region" description="Basic and acidic residues" evidence="1">
    <location>
        <begin position="17"/>
        <end position="26"/>
    </location>
</feature>
<evidence type="ECO:0000256" key="1">
    <source>
        <dbReference type="SAM" id="MobiDB-lite"/>
    </source>
</evidence>
<dbReference type="Proteomes" id="UP000266841">
    <property type="component" value="Unassembled WGS sequence"/>
</dbReference>
<proteinExistence type="predicted"/>
<evidence type="ECO:0000313" key="2">
    <source>
        <dbReference type="EMBL" id="EJK46627.1"/>
    </source>
</evidence>
<feature type="non-terminal residue" evidence="2">
    <location>
        <position position="324"/>
    </location>
</feature>
<protein>
    <submittedName>
        <fullName evidence="2">Uncharacterized protein</fullName>
    </submittedName>
</protein>
<organism evidence="2 3">
    <name type="scientific">Thalassiosira oceanica</name>
    <name type="common">Marine diatom</name>
    <dbReference type="NCBI Taxonomy" id="159749"/>
    <lineage>
        <taxon>Eukaryota</taxon>
        <taxon>Sar</taxon>
        <taxon>Stramenopiles</taxon>
        <taxon>Ochrophyta</taxon>
        <taxon>Bacillariophyta</taxon>
        <taxon>Coscinodiscophyceae</taxon>
        <taxon>Thalassiosirophycidae</taxon>
        <taxon>Thalassiosirales</taxon>
        <taxon>Thalassiosiraceae</taxon>
        <taxon>Thalassiosira</taxon>
    </lineage>
</organism>
<feature type="region of interest" description="Disordered" evidence="1">
    <location>
        <begin position="192"/>
        <end position="214"/>
    </location>
</feature>
<dbReference type="AlphaFoldDB" id="K0RIW7"/>
<gene>
    <name evidence="2" type="ORF">THAOC_34695</name>
</gene>
<feature type="region of interest" description="Disordered" evidence="1">
    <location>
        <begin position="1"/>
        <end position="121"/>
    </location>
</feature>
<sequence>MCPIQGGDAQHASTIDPRPRTAHTDGDVPSADWQGCALCPPAATTIKRTPLSQGDGRPDDDDQDSSSAGAATSLVAVDTAQKKRGSGRGAKDGEAWPNSQGMVSGKSKRGRGCPPSRDGIVPVELKAPVPKRRQLPNRRIKMKGKIGSIRDTVQIHLVQKAGSPLMYRIREVVTVLATSLLNRPRARVSRAQPVSMSPWSARPYQNKRKSPSLPTTTDLLHQLATLCSPGTRWPRLSGDRVSEVMSITLEYGLYSGRVENDKPNARGKLLFEGVVLYGCHGGKKYNVIINGTFREGLLIYGKQVTACGDLLYEGNYKCVEADGS</sequence>
<evidence type="ECO:0000313" key="3">
    <source>
        <dbReference type="Proteomes" id="UP000266841"/>
    </source>
</evidence>
<accession>K0RIW7</accession>